<feature type="chain" id="PRO_5045814119" description="Lipoprotein" evidence="1">
    <location>
        <begin position="21"/>
        <end position="293"/>
    </location>
</feature>
<keyword evidence="3" id="KW-1185">Reference proteome</keyword>
<keyword evidence="1" id="KW-0732">Signal</keyword>
<comment type="caution">
    <text evidence="2">The sequence shown here is derived from an EMBL/GenBank/DDBJ whole genome shotgun (WGS) entry which is preliminary data.</text>
</comment>
<dbReference type="PROSITE" id="PS51257">
    <property type="entry name" value="PROKAR_LIPOPROTEIN"/>
    <property type="match status" value="1"/>
</dbReference>
<name>A0ABX0SHQ9_9ACTN</name>
<dbReference type="Proteomes" id="UP000749311">
    <property type="component" value="Unassembled WGS sequence"/>
</dbReference>
<feature type="signal peptide" evidence="1">
    <location>
        <begin position="1"/>
        <end position="20"/>
    </location>
</feature>
<evidence type="ECO:0008006" key="4">
    <source>
        <dbReference type="Google" id="ProtNLM"/>
    </source>
</evidence>
<evidence type="ECO:0000313" key="3">
    <source>
        <dbReference type="Proteomes" id="UP000749311"/>
    </source>
</evidence>
<protein>
    <recommendedName>
        <fullName evidence="4">Lipoprotein</fullName>
    </recommendedName>
</protein>
<reference evidence="2 3" key="1">
    <citation type="submission" date="2020-02" db="EMBL/GenBank/DDBJ databases">
        <title>Sequencing the genomes of 1000 actinobacteria strains.</title>
        <authorList>
            <person name="Klenk H.-P."/>
        </authorList>
    </citation>
    <scope>NUCLEOTIDE SEQUENCE [LARGE SCALE GENOMIC DNA]</scope>
    <source>
        <strain evidence="2 3">DSM 19609</strain>
    </source>
</reference>
<gene>
    <name evidence="2" type="ORF">FB473_002592</name>
</gene>
<dbReference type="EMBL" id="JAAMOZ010000001">
    <property type="protein sequence ID" value="NIH57947.1"/>
    <property type="molecule type" value="Genomic_DNA"/>
</dbReference>
<dbReference type="RefSeq" id="WP_167168490.1">
    <property type="nucleotide sequence ID" value="NZ_BAAAOO010000007.1"/>
</dbReference>
<evidence type="ECO:0000313" key="2">
    <source>
        <dbReference type="EMBL" id="NIH57947.1"/>
    </source>
</evidence>
<organism evidence="2 3">
    <name type="scientific">Brooklawnia cerclae</name>
    <dbReference type="NCBI Taxonomy" id="349934"/>
    <lineage>
        <taxon>Bacteria</taxon>
        <taxon>Bacillati</taxon>
        <taxon>Actinomycetota</taxon>
        <taxon>Actinomycetes</taxon>
        <taxon>Propionibacteriales</taxon>
        <taxon>Propionibacteriaceae</taxon>
        <taxon>Brooklawnia</taxon>
    </lineage>
</organism>
<proteinExistence type="predicted"/>
<accession>A0ABX0SHQ9</accession>
<sequence>MTRRPIVLGAVALAMTLVLGACTQSPPDAPEPSSLVAERLAQLAEAADGFSKVSVGPEDLDAYALDGSDLKLWHLLDGVEPTTAVSTSGPAVSFDSVDGAAIQQQVETLSAQCQTAGYRVDVEAITPTAFAAELRCGDDSFSGLLTTEPTSVLLNGDPLPDHSGASIEQTWQTVLDQVATLDPSTTIAQLQIDEDDVSLRLADDSATNGCRPALVIAKDGSALTWACWATGTEAAIPLDGLTASGLAATQQAAMSAAGVAGTSGLEVTISTSATREPELRVQQGSQSATVPLR</sequence>
<evidence type="ECO:0000256" key="1">
    <source>
        <dbReference type="SAM" id="SignalP"/>
    </source>
</evidence>